<protein>
    <submittedName>
        <fullName evidence="3">Pilus assembly protein TadE</fullName>
    </submittedName>
</protein>
<accession>A0A6L9QIZ4</accession>
<keyword evidence="1" id="KW-1133">Transmembrane helix</keyword>
<feature type="transmembrane region" description="Helical" evidence="1">
    <location>
        <begin position="20"/>
        <end position="40"/>
    </location>
</feature>
<dbReference type="AlphaFoldDB" id="A0A6L9QIZ4"/>
<proteinExistence type="predicted"/>
<dbReference type="EMBL" id="JAAGLI010000607">
    <property type="protein sequence ID" value="NEA25427.1"/>
    <property type="molecule type" value="Genomic_DNA"/>
</dbReference>
<dbReference type="Pfam" id="PF07811">
    <property type="entry name" value="TadE"/>
    <property type="match status" value="1"/>
</dbReference>
<dbReference type="Proteomes" id="UP000475532">
    <property type="component" value="Unassembled WGS sequence"/>
</dbReference>
<evidence type="ECO:0000256" key="1">
    <source>
        <dbReference type="SAM" id="Phobius"/>
    </source>
</evidence>
<gene>
    <name evidence="3" type="ORF">G3I70_23510</name>
</gene>
<feature type="domain" description="TadE-like" evidence="2">
    <location>
        <begin position="14"/>
        <end position="56"/>
    </location>
</feature>
<evidence type="ECO:0000259" key="2">
    <source>
        <dbReference type="Pfam" id="PF07811"/>
    </source>
</evidence>
<reference evidence="3 4" key="1">
    <citation type="submission" date="2020-01" db="EMBL/GenBank/DDBJ databases">
        <title>Insect and environment-associated Actinomycetes.</title>
        <authorList>
            <person name="Currrie C."/>
            <person name="Chevrette M."/>
            <person name="Carlson C."/>
            <person name="Stubbendieck R."/>
            <person name="Wendt-Pienkowski E."/>
        </authorList>
    </citation>
    <scope>NUCLEOTIDE SEQUENCE [LARGE SCALE GENOMIC DNA]</scope>
    <source>
        <strain evidence="3 4">SID10258</strain>
    </source>
</reference>
<name>A0A6L9QIZ4_9ACTN</name>
<evidence type="ECO:0000313" key="3">
    <source>
        <dbReference type="EMBL" id="NEA25427.1"/>
    </source>
</evidence>
<sequence>MIAMARAGRPRDRGGVTVEFAAALPAGLLIIFLAFEALMVSTTVERVENAARTGARTAAQRQAPGECPAAAMASMPGWLNEKHAVAGGGRDEVTCRVHAKVPLVFPGIPLDFGVNRTVTMPLG</sequence>
<organism evidence="3 4">
    <name type="scientific">Actinomadura bangladeshensis</name>
    <dbReference type="NCBI Taxonomy" id="453573"/>
    <lineage>
        <taxon>Bacteria</taxon>
        <taxon>Bacillati</taxon>
        <taxon>Actinomycetota</taxon>
        <taxon>Actinomycetes</taxon>
        <taxon>Streptosporangiales</taxon>
        <taxon>Thermomonosporaceae</taxon>
        <taxon>Actinomadura</taxon>
    </lineage>
</organism>
<evidence type="ECO:0000313" key="4">
    <source>
        <dbReference type="Proteomes" id="UP000475532"/>
    </source>
</evidence>
<dbReference type="InterPro" id="IPR012495">
    <property type="entry name" value="TadE-like_dom"/>
</dbReference>
<comment type="caution">
    <text evidence="3">The sequence shown here is derived from an EMBL/GenBank/DDBJ whole genome shotgun (WGS) entry which is preliminary data.</text>
</comment>
<keyword evidence="1" id="KW-0812">Transmembrane</keyword>
<keyword evidence="1" id="KW-0472">Membrane</keyword>